<comment type="caution">
    <text evidence="7">The sequence shown here is derived from an EMBL/GenBank/DDBJ whole genome shotgun (WGS) entry which is preliminary data.</text>
</comment>
<proteinExistence type="predicted"/>
<keyword evidence="2" id="KW-1003">Cell membrane</keyword>
<feature type="transmembrane region" description="Helical" evidence="6">
    <location>
        <begin position="26"/>
        <end position="45"/>
    </location>
</feature>
<feature type="transmembrane region" description="Helical" evidence="6">
    <location>
        <begin position="248"/>
        <end position="274"/>
    </location>
</feature>
<evidence type="ECO:0000256" key="1">
    <source>
        <dbReference type="ARBA" id="ARBA00004651"/>
    </source>
</evidence>
<dbReference type="CDD" id="cd06581">
    <property type="entry name" value="TM_PBP1_LivM_like"/>
    <property type="match status" value="1"/>
</dbReference>
<feature type="transmembrane region" description="Helical" evidence="6">
    <location>
        <begin position="370"/>
        <end position="393"/>
    </location>
</feature>
<dbReference type="Proteomes" id="UP000483035">
    <property type="component" value="Unassembled WGS sequence"/>
</dbReference>
<feature type="transmembrane region" description="Helical" evidence="6">
    <location>
        <begin position="57"/>
        <end position="74"/>
    </location>
</feature>
<dbReference type="GO" id="GO:0015658">
    <property type="term" value="F:branched-chain amino acid transmembrane transporter activity"/>
    <property type="evidence" value="ECO:0007669"/>
    <property type="project" value="InterPro"/>
</dbReference>
<dbReference type="AlphaFoldDB" id="A0A6L9UEY4"/>
<feature type="transmembrane region" description="Helical" evidence="6">
    <location>
        <begin position="158"/>
        <end position="176"/>
    </location>
</feature>
<dbReference type="GO" id="GO:0005886">
    <property type="term" value="C:plasma membrane"/>
    <property type="evidence" value="ECO:0007669"/>
    <property type="project" value="UniProtKB-SubCell"/>
</dbReference>
<dbReference type="InterPro" id="IPR043428">
    <property type="entry name" value="LivM-like"/>
</dbReference>
<feature type="transmembrane region" description="Helical" evidence="6">
    <location>
        <begin position="325"/>
        <end position="350"/>
    </location>
</feature>
<keyword evidence="3 6" id="KW-0812">Transmembrane</keyword>
<dbReference type="PANTHER" id="PTHR30482">
    <property type="entry name" value="HIGH-AFFINITY BRANCHED-CHAIN AMINO ACID TRANSPORT SYSTEM PERMEASE"/>
    <property type="match status" value="1"/>
</dbReference>
<dbReference type="RefSeq" id="WP_163993933.1">
    <property type="nucleotide sequence ID" value="NZ_WUEY01000033.1"/>
</dbReference>
<feature type="transmembrane region" description="Helical" evidence="6">
    <location>
        <begin position="94"/>
        <end position="119"/>
    </location>
</feature>
<reference evidence="7 8" key="1">
    <citation type="submission" date="2019-12" db="EMBL/GenBank/DDBJ databases">
        <title>Rhizobium genotypes associated with high levels of biological nitrogen fixation by grain legumes in a temperate-maritime cropping system.</title>
        <authorList>
            <person name="Maluk M."/>
            <person name="Francesc Ferrando Molina F."/>
            <person name="Lopez Del Egido L."/>
            <person name="Lafos M."/>
            <person name="Langarica-Fuentes A."/>
            <person name="Gebre Yohannes G."/>
            <person name="Young M.W."/>
            <person name="Martin P."/>
            <person name="Gantlett R."/>
            <person name="Kenicer G."/>
            <person name="Hawes C."/>
            <person name="Begg G.S."/>
            <person name="Quilliam R.S."/>
            <person name="Squire G.R."/>
            <person name="Poole P.S."/>
            <person name="Young P.W."/>
            <person name="Iannetta P.M."/>
            <person name="James E.K."/>
        </authorList>
    </citation>
    <scope>NUCLEOTIDE SEQUENCE [LARGE SCALE GENOMIC DNA]</scope>
    <source>
        <strain evidence="7 8">JHI1118</strain>
    </source>
</reference>
<comment type="subcellular location">
    <subcellularLocation>
        <location evidence="1">Cell membrane</location>
        <topology evidence="1">Multi-pass membrane protein</topology>
    </subcellularLocation>
</comment>
<dbReference type="Pfam" id="PF02653">
    <property type="entry name" value="BPD_transp_2"/>
    <property type="match status" value="1"/>
</dbReference>
<evidence type="ECO:0000256" key="4">
    <source>
        <dbReference type="ARBA" id="ARBA00022989"/>
    </source>
</evidence>
<evidence type="ECO:0000256" key="2">
    <source>
        <dbReference type="ARBA" id="ARBA00022475"/>
    </source>
</evidence>
<name>A0A6L9UEY4_9HYPH</name>
<feature type="transmembrane region" description="Helical" evidence="6">
    <location>
        <begin position="280"/>
        <end position="304"/>
    </location>
</feature>
<organism evidence="7 8">
    <name type="scientific">Rhizobium lusitanum</name>
    <dbReference type="NCBI Taxonomy" id="293958"/>
    <lineage>
        <taxon>Bacteria</taxon>
        <taxon>Pseudomonadati</taxon>
        <taxon>Pseudomonadota</taxon>
        <taxon>Alphaproteobacteria</taxon>
        <taxon>Hyphomicrobiales</taxon>
        <taxon>Rhizobiaceae</taxon>
        <taxon>Rhizobium/Agrobacterium group</taxon>
        <taxon>Rhizobium</taxon>
    </lineage>
</organism>
<evidence type="ECO:0000313" key="7">
    <source>
        <dbReference type="EMBL" id="NEI74553.1"/>
    </source>
</evidence>
<accession>A0A6L9UEY4</accession>
<evidence type="ECO:0000313" key="8">
    <source>
        <dbReference type="Proteomes" id="UP000483035"/>
    </source>
</evidence>
<evidence type="ECO:0000256" key="5">
    <source>
        <dbReference type="ARBA" id="ARBA00023136"/>
    </source>
</evidence>
<sequence>MAKILFYCLVIIVVLAVPQFSDMAFLNAMVLVLIAALYAMGYNLLWGQAGLISFGHATYFALGASTTIMMMNVIDAGSSFPTPLLPLVGGLSSFLLGLIAGWFATIRTGVYFAMITVAITELVRAIVQRWDSVFGGEAGISSMRNDWGPFSFQSLTSVYYFTLIWTIIGILFLWGLQRSPLGVVIRGIREQEERVKFLGYDTHTLKTLVFAISAGVSGMAGALLAFSNESTNVALFEGANSTMVLVNTVIGGAGVFLGPVVGAALTTLFGYYIANATFYWLLYMGVLFIIIVVFAPRGITGLALDAVQRARAGEALPYGKILRRTIGGLLLASGSILTVEIIGVVVTPAYSAEAKTSGIAWPPVEVLNIAWHPSSPITLSTVAILLVLGWLLLRDTMPFMRRRTAELMGDLALNGDKKA</sequence>
<keyword evidence="5 6" id="KW-0472">Membrane</keyword>
<feature type="transmembrane region" description="Helical" evidence="6">
    <location>
        <begin position="208"/>
        <end position="227"/>
    </location>
</feature>
<evidence type="ECO:0000256" key="3">
    <source>
        <dbReference type="ARBA" id="ARBA00022692"/>
    </source>
</evidence>
<evidence type="ECO:0000256" key="6">
    <source>
        <dbReference type="SAM" id="Phobius"/>
    </source>
</evidence>
<protein>
    <submittedName>
        <fullName evidence="7">Branched-chain amino acid ABC transporter permease</fullName>
    </submittedName>
</protein>
<dbReference type="EMBL" id="WUEY01000033">
    <property type="protein sequence ID" value="NEI74553.1"/>
    <property type="molecule type" value="Genomic_DNA"/>
</dbReference>
<gene>
    <name evidence="7" type="ORF">GR212_33960</name>
</gene>
<dbReference type="PANTHER" id="PTHR30482:SF17">
    <property type="entry name" value="ABC TRANSPORTER ATP-BINDING PROTEIN"/>
    <property type="match status" value="1"/>
</dbReference>
<keyword evidence="4 6" id="KW-1133">Transmembrane helix</keyword>
<dbReference type="InterPro" id="IPR001851">
    <property type="entry name" value="ABC_transp_permease"/>
</dbReference>